<dbReference type="EMBL" id="ML009716">
    <property type="protein sequence ID" value="RKO96673.1"/>
    <property type="molecule type" value="Genomic_DNA"/>
</dbReference>
<proteinExistence type="predicted"/>
<protein>
    <submittedName>
        <fullName evidence="2">Uncharacterized protein</fullName>
    </submittedName>
</protein>
<evidence type="ECO:0000313" key="2">
    <source>
        <dbReference type="EMBL" id="RKO96673.1"/>
    </source>
</evidence>
<dbReference type="Proteomes" id="UP000268535">
    <property type="component" value="Unassembled WGS sequence"/>
</dbReference>
<evidence type="ECO:0000313" key="3">
    <source>
        <dbReference type="Proteomes" id="UP000268535"/>
    </source>
</evidence>
<feature type="compositionally biased region" description="Low complexity" evidence="1">
    <location>
        <begin position="91"/>
        <end position="101"/>
    </location>
</feature>
<gene>
    <name evidence="2" type="ORF">CAUPRSCDRAFT_11639</name>
</gene>
<accession>A0A4P9WWF0</accession>
<feature type="compositionally biased region" description="Polar residues" evidence="1">
    <location>
        <begin position="20"/>
        <end position="36"/>
    </location>
</feature>
<organism evidence="2 3">
    <name type="scientific">Caulochytrium protostelioides</name>
    <dbReference type="NCBI Taxonomy" id="1555241"/>
    <lineage>
        <taxon>Eukaryota</taxon>
        <taxon>Fungi</taxon>
        <taxon>Fungi incertae sedis</taxon>
        <taxon>Chytridiomycota</taxon>
        <taxon>Chytridiomycota incertae sedis</taxon>
        <taxon>Chytridiomycetes</taxon>
        <taxon>Caulochytriales</taxon>
        <taxon>Caulochytriaceae</taxon>
        <taxon>Caulochytrium</taxon>
    </lineage>
</organism>
<name>A0A4P9WWF0_9FUNG</name>
<reference evidence="3" key="1">
    <citation type="journal article" date="2018" name="Nat. Microbiol.">
        <title>Leveraging single-cell genomics to expand the fungal tree of life.</title>
        <authorList>
            <person name="Ahrendt S.R."/>
            <person name="Quandt C.A."/>
            <person name="Ciobanu D."/>
            <person name="Clum A."/>
            <person name="Salamov A."/>
            <person name="Andreopoulos B."/>
            <person name="Cheng J.F."/>
            <person name="Woyke T."/>
            <person name="Pelin A."/>
            <person name="Henrissat B."/>
            <person name="Reynolds N.K."/>
            <person name="Benny G.L."/>
            <person name="Smith M.E."/>
            <person name="James T.Y."/>
            <person name="Grigoriev I.V."/>
        </authorList>
    </citation>
    <scope>NUCLEOTIDE SEQUENCE [LARGE SCALE GENOMIC DNA]</scope>
    <source>
        <strain evidence="3">ATCC 52028</strain>
    </source>
</reference>
<evidence type="ECO:0000256" key="1">
    <source>
        <dbReference type="SAM" id="MobiDB-lite"/>
    </source>
</evidence>
<dbReference type="AlphaFoldDB" id="A0A4P9WWF0"/>
<feature type="region of interest" description="Disordered" evidence="1">
    <location>
        <begin position="20"/>
        <end position="125"/>
    </location>
</feature>
<sequence>MQDVGANAFVFASMLAPSVRTSHGLGQNQQQNQPASLSAHLGATRPNRPGDKQPKQGSTPSRRMEASGKLAKSHARPPYMPLSRHERRRQQQQQQQQQQPRPAIPSVQPPKSGRSAGGPQRTNEPSAEAMAFALPVPSPSSAISSMPRSAIHTTAADGGNGPLHNRQAMHRDQKTFMNSCGVLSSNPQGLPSPEEMPPLGPMNIADIAPAAEAASVPHHTCDPSRTYGKQCNFMPTRLPMQTPAPMDFMQQQLQQQQPMMWQQRTNGVY</sequence>